<evidence type="ECO:0000259" key="8">
    <source>
        <dbReference type="PROSITE" id="PS50928"/>
    </source>
</evidence>
<keyword evidence="4 7" id="KW-0812">Transmembrane</keyword>
<keyword evidence="3" id="KW-1003">Cell membrane</keyword>
<evidence type="ECO:0000256" key="6">
    <source>
        <dbReference type="ARBA" id="ARBA00023136"/>
    </source>
</evidence>
<feature type="transmembrane region" description="Helical" evidence="7">
    <location>
        <begin position="91"/>
        <end position="112"/>
    </location>
</feature>
<keyword evidence="6 7" id="KW-0472">Membrane</keyword>
<dbReference type="PROSITE" id="PS50928">
    <property type="entry name" value="ABC_TM1"/>
    <property type="match status" value="1"/>
</dbReference>
<feature type="transmembrane region" description="Helical" evidence="7">
    <location>
        <begin position="233"/>
        <end position="255"/>
    </location>
</feature>
<accession>A0ABN8DL97</accession>
<gene>
    <name evidence="9" type="primary">araP</name>
    <name evidence="9" type="ORF">VHP8226_02882</name>
</gene>
<dbReference type="Gene3D" id="1.10.3720.10">
    <property type="entry name" value="MetI-like"/>
    <property type="match status" value="1"/>
</dbReference>
<dbReference type="RefSeq" id="WP_237485751.1">
    <property type="nucleotide sequence ID" value="NZ_CAKLCM010000003.1"/>
</dbReference>
<evidence type="ECO:0000256" key="5">
    <source>
        <dbReference type="ARBA" id="ARBA00022989"/>
    </source>
</evidence>
<feature type="transmembrane region" description="Helical" evidence="7">
    <location>
        <begin position="295"/>
        <end position="315"/>
    </location>
</feature>
<dbReference type="PANTHER" id="PTHR30193:SF37">
    <property type="entry name" value="INNER MEMBRANE ABC TRANSPORTER PERMEASE PROTEIN YCJO"/>
    <property type="match status" value="1"/>
</dbReference>
<name>A0ABN8DL97_9VIBR</name>
<dbReference type="Proteomes" id="UP000838160">
    <property type="component" value="Unassembled WGS sequence"/>
</dbReference>
<evidence type="ECO:0000313" key="9">
    <source>
        <dbReference type="EMBL" id="CAH0528855.1"/>
    </source>
</evidence>
<dbReference type="CDD" id="cd06261">
    <property type="entry name" value="TM_PBP2"/>
    <property type="match status" value="1"/>
</dbReference>
<organism evidence="9 10">
    <name type="scientific">Vibrio hippocampi</name>
    <dbReference type="NCBI Taxonomy" id="654686"/>
    <lineage>
        <taxon>Bacteria</taxon>
        <taxon>Pseudomonadati</taxon>
        <taxon>Pseudomonadota</taxon>
        <taxon>Gammaproteobacteria</taxon>
        <taxon>Vibrionales</taxon>
        <taxon>Vibrionaceae</taxon>
        <taxon>Vibrio</taxon>
    </lineage>
</organism>
<dbReference type="InterPro" id="IPR051393">
    <property type="entry name" value="ABC_transporter_permease"/>
</dbReference>
<dbReference type="EMBL" id="CAKLCM010000003">
    <property type="protein sequence ID" value="CAH0528855.1"/>
    <property type="molecule type" value="Genomic_DNA"/>
</dbReference>
<feature type="domain" description="ABC transmembrane type-1" evidence="8">
    <location>
        <begin position="87"/>
        <end position="316"/>
    </location>
</feature>
<keyword evidence="2 7" id="KW-0813">Transport</keyword>
<proteinExistence type="inferred from homology"/>
<comment type="similarity">
    <text evidence="7">Belongs to the binding-protein-dependent transport system permease family.</text>
</comment>
<evidence type="ECO:0000256" key="1">
    <source>
        <dbReference type="ARBA" id="ARBA00004651"/>
    </source>
</evidence>
<feature type="transmembrane region" description="Helical" evidence="7">
    <location>
        <begin position="191"/>
        <end position="212"/>
    </location>
</feature>
<evidence type="ECO:0000256" key="7">
    <source>
        <dbReference type="RuleBase" id="RU363032"/>
    </source>
</evidence>
<evidence type="ECO:0000256" key="4">
    <source>
        <dbReference type="ARBA" id="ARBA00022692"/>
    </source>
</evidence>
<reference evidence="9" key="1">
    <citation type="submission" date="2021-12" db="EMBL/GenBank/DDBJ databases">
        <authorList>
            <person name="Rodrigo-Torres L."/>
            <person name="Arahal R. D."/>
            <person name="Lucena T."/>
        </authorList>
    </citation>
    <scope>NUCLEOTIDE SEQUENCE</scope>
    <source>
        <strain evidence="9">CECT 8226</strain>
    </source>
</reference>
<comment type="caution">
    <text evidence="9">The sequence shown here is derived from an EMBL/GenBank/DDBJ whole genome shotgun (WGS) entry which is preliminary data.</text>
</comment>
<dbReference type="SUPFAM" id="SSF161098">
    <property type="entry name" value="MetI-like"/>
    <property type="match status" value="1"/>
</dbReference>
<comment type="subcellular location">
    <subcellularLocation>
        <location evidence="1 7">Cell membrane</location>
        <topology evidence="1 7">Multi-pass membrane protein</topology>
    </subcellularLocation>
</comment>
<sequence>MSTTLANGHMATQKGNFWLRKGSKIAPYLFVSPFFVIFGIFGLFPLLFSLYLSFHYWEPAAGLAAMEWVGFENYVFALEDEWFQKSVYNTFVLALKSGIPQHAVALPLAYFIHTSFGRMRNTVVGIYFVPFITSTVAISLIFTTLFSRDFGMVNQMLTSLGNFTLGDVKVLSWLFPTENIDWSKPDYTKDMISFVVFWRFVGWNTVLYLSALQTIPKDIYEAATIDGANRYQQFWHITLPLLKPMAFFAVTLTIIGNLQMFEEPFIITGGTGGIDQAGKTAAMHMYITAFVESDFGTASAISWILFMLIAILTWINNKLLGGDN</sequence>
<feature type="transmembrane region" description="Helical" evidence="7">
    <location>
        <begin position="28"/>
        <end position="52"/>
    </location>
</feature>
<evidence type="ECO:0000256" key="2">
    <source>
        <dbReference type="ARBA" id="ARBA00022448"/>
    </source>
</evidence>
<protein>
    <submittedName>
        <fullName evidence="9">L-arabinose transport system permease protein AraP</fullName>
    </submittedName>
</protein>
<dbReference type="PANTHER" id="PTHR30193">
    <property type="entry name" value="ABC TRANSPORTER PERMEASE PROTEIN"/>
    <property type="match status" value="1"/>
</dbReference>
<dbReference type="InterPro" id="IPR000515">
    <property type="entry name" value="MetI-like"/>
</dbReference>
<dbReference type="Pfam" id="PF00528">
    <property type="entry name" value="BPD_transp_1"/>
    <property type="match status" value="1"/>
</dbReference>
<evidence type="ECO:0000256" key="3">
    <source>
        <dbReference type="ARBA" id="ARBA00022475"/>
    </source>
</evidence>
<feature type="transmembrane region" description="Helical" evidence="7">
    <location>
        <begin position="124"/>
        <end position="146"/>
    </location>
</feature>
<dbReference type="InterPro" id="IPR035906">
    <property type="entry name" value="MetI-like_sf"/>
</dbReference>
<keyword evidence="10" id="KW-1185">Reference proteome</keyword>
<evidence type="ECO:0000313" key="10">
    <source>
        <dbReference type="Proteomes" id="UP000838160"/>
    </source>
</evidence>
<keyword evidence="5 7" id="KW-1133">Transmembrane helix</keyword>